<feature type="region of interest" description="Disordered" evidence="1">
    <location>
        <begin position="27"/>
        <end position="75"/>
    </location>
</feature>
<accession>A6GBY4</accession>
<feature type="compositionally biased region" description="Acidic residues" evidence="1">
    <location>
        <begin position="32"/>
        <end position="41"/>
    </location>
</feature>
<organism evidence="2 3">
    <name type="scientific">Plesiocystis pacifica SIR-1</name>
    <dbReference type="NCBI Taxonomy" id="391625"/>
    <lineage>
        <taxon>Bacteria</taxon>
        <taxon>Pseudomonadati</taxon>
        <taxon>Myxococcota</taxon>
        <taxon>Polyangia</taxon>
        <taxon>Nannocystales</taxon>
        <taxon>Nannocystaceae</taxon>
        <taxon>Plesiocystis</taxon>
    </lineage>
</organism>
<dbReference type="Proteomes" id="UP000005801">
    <property type="component" value="Unassembled WGS sequence"/>
</dbReference>
<dbReference type="AlphaFoldDB" id="A6GBY4"/>
<evidence type="ECO:0000313" key="2">
    <source>
        <dbReference type="EMBL" id="EDM76657.1"/>
    </source>
</evidence>
<dbReference type="eggNOG" id="ENOG5030MQZ">
    <property type="taxonomic scope" value="Bacteria"/>
</dbReference>
<comment type="caution">
    <text evidence="2">The sequence shown here is derived from an EMBL/GenBank/DDBJ whole genome shotgun (WGS) entry which is preliminary data.</text>
</comment>
<proteinExistence type="predicted"/>
<protein>
    <recommendedName>
        <fullName evidence="4">Cytochrome c domain-containing protein</fullName>
    </recommendedName>
</protein>
<evidence type="ECO:0000256" key="1">
    <source>
        <dbReference type="SAM" id="MobiDB-lite"/>
    </source>
</evidence>
<evidence type="ECO:0008006" key="4">
    <source>
        <dbReference type="Google" id="ProtNLM"/>
    </source>
</evidence>
<dbReference type="STRING" id="391625.PPSIR1_18347"/>
<evidence type="ECO:0000313" key="3">
    <source>
        <dbReference type="Proteomes" id="UP000005801"/>
    </source>
</evidence>
<sequence length="538" mass="57397">MMGSMDWNGFVGPIVALGFLGSVACGDAGAPAEDDGGDDEVSPTQTSTDEDTDTDAGEDTDTDTGEDPGVETHPVNHSFGTYALDPFEEVSPCVQWTLDNEAAVYAQAVTLSNEGYFHHSNWFVVPEDVFEGPDGYFDCEARGFTEIAATLLGTVLTAQSTQSFTETQRTQDGAVIKIPAGHKVIGATHMLNVGPAPIETELFMGLEFIHPKDVTAILGPFRLTYFDLDIPAQSEARFTARCGEFGQEYEDAMGIPPDHKLHYVLPHFHYLGNYFQLSFTGGNLEQPQVYEHSGFNGDANGLTFDPPIDLSDITGLDFTCGYDNWRDVPVGWGIGDQEMCVMLGLAESEGLTDISVHEGTVAVGEQDGIIQFEGPCSTIVSAPNPAQGPPTQAERDGPLYLPEGGDAELPAVPECVDHDPNAAPAIEPTLDNVATVIFEQSCAFNACHGQSNPAAGLDLISPGLHGRLLDHEVLGDPGASLVEPGDPDNSWLYQRVAECEPQSGEGVSVTHMPLNAPILLSDPSVALLREWIAAGAMP</sequence>
<keyword evidence="3" id="KW-1185">Reference proteome</keyword>
<reference evidence="2 3" key="1">
    <citation type="submission" date="2007-06" db="EMBL/GenBank/DDBJ databases">
        <authorList>
            <person name="Shimkets L."/>
            <person name="Ferriera S."/>
            <person name="Johnson J."/>
            <person name="Kravitz S."/>
            <person name="Beeson K."/>
            <person name="Sutton G."/>
            <person name="Rogers Y.-H."/>
            <person name="Friedman R."/>
            <person name="Frazier M."/>
            <person name="Venter J.C."/>
        </authorList>
    </citation>
    <scope>NUCLEOTIDE SEQUENCE [LARGE SCALE GENOMIC DNA]</scope>
    <source>
        <strain evidence="2 3">SIR-1</strain>
    </source>
</reference>
<dbReference type="EMBL" id="ABCS01000061">
    <property type="protein sequence ID" value="EDM76657.1"/>
    <property type="molecule type" value="Genomic_DNA"/>
</dbReference>
<name>A6GBY4_9BACT</name>
<feature type="compositionally biased region" description="Acidic residues" evidence="1">
    <location>
        <begin position="48"/>
        <end position="69"/>
    </location>
</feature>
<gene>
    <name evidence="2" type="ORF">PPSIR1_18347</name>
</gene>